<dbReference type="GO" id="GO:0005634">
    <property type="term" value="C:nucleus"/>
    <property type="evidence" value="ECO:0007669"/>
    <property type="project" value="UniProtKB-SubCell"/>
</dbReference>
<evidence type="ECO:0008006" key="12">
    <source>
        <dbReference type="Google" id="ProtNLM"/>
    </source>
</evidence>
<evidence type="ECO:0000256" key="2">
    <source>
        <dbReference type="ARBA" id="ARBA00004286"/>
    </source>
</evidence>
<feature type="compositionally biased region" description="Basic and acidic residues" evidence="9">
    <location>
        <begin position="1"/>
        <end position="13"/>
    </location>
</feature>
<name>A0A6A3STW8_9STRA</name>
<evidence type="ECO:0000256" key="9">
    <source>
        <dbReference type="SAM" id="MobiDB-lite"/>
    </source>
</evidence>
<reference evidence="10 11" key="1">
    <citation type="submission" date="2018-08" db="EMBL/GenBank/DDBJ databases">
        <title>Genomic investigation of the strawberry pathogen Phytophthora fragariae indicates pathogenicity is determined by transcriptional variation in three key races.</title>
        <authorList>
            <person name="Adams T.M."/>
            <person name="Armitage A.D."/>
            <person name="Sobczyk M.K."/>
            <person name="Bates H.J."/>
            <person name="Dunwell J.M."/>
            <person name="Nellist C.F."/>
            <person name="Harrison R.J."/>
        </authorList>
    </citation>
    <scope>NUCLEOTIDE SEQUENCE [LARGE SCALE GENOMIC DNA]</scope>
    <source>
        <strain evidence="10 11">NOV-5</strain>
    </source>
</reference>
<comment type="subunit">
    <text evidence="4">The nucleosome is a histone octamer containing two molecules each of H2A, H2B, H3 and H4 assembled in one H3-H4 heterotetramer and two H2A-H2B heterodimers. The octamer wraps approximately 147 bp of DNA.</text>
</comment>
<comment type="caution">
    <text evidence="10">The sequence shown here is derived from an EMBL/GenBank/DDBJ whole genome shotgun (WGS) entry which is preliminary data.</text>
</comment>
<gene>
    <name evidence="10" type="ORF">PF006_g17556</name>
</gene>
<keyword evidence="8" id="KW-0544">Nucleosome core</keyword>
<dbReference type="GO" id="GO:0003677">
    <property type="term" value="F:DNA binding"/>
    <property type="evidence" value="ECO:0007669"/>
    <property type="project" value="UniProtKB-KW"/>
</dbReference>
<dbReference type="Proteomes" id="UP000440732">
    <property type="component" value="Unassembled WGS sequence"/>
</dbReference>
<feature type="region of interest" description="Disordered" evidence="9">
    <location>
        <begin position="1"/>
        <end position="81"/>
    </location>
</feature>
<dbReference type="SUPFAM" id="SSF47113">
    <property type="entry name" value="Histone-fold"/>
    <property type="match status" value="1"/>
</dbReference>
<proteinExistence type="inferred from homology"/>
<dbReference type="GO" id="GO:0046982">
    <property type="term" value="F:protein heterodimerization activity"/>
    <property type="evidence" value="ECO:0007669"/>
    <property type="project" value="InterPro"/>
</dbReference>
<organism evidence="10 11">
    <name type="scientific">Phytophthora fragariae</name>
    <dbReference type="NCBI Taxonomy" id="53985"/>
    <lineage>
        <taxon>Eukaryota</taxon>
        <taxon>Sar</taxon>
        <taxon>Stramenopiles</taxon>
        <taxon>Oomycota</taxon>
        <taxon>Peronosporomycetes</taxon>
        <taxon>Peronosporales</taxon>
        <taxon>Peronosporaceae</taxon>
        <taxon>Phytophthora</taxon>
    </lineage>
</organism>
<evidence type="ECO:0000256" key="4">
    <source>
        <dbReference type="ARBA" id="ARBA00011538"/>
    </source>
</evidence>
<keyword evidence="7" id="KW-0539">Nucleus</keyword>
<dbReference type="InterPro" id="IPR001951">
    <property type="entry name" value="Histone_H4"/>
</dbReference>
<dbReference type="PANTHER" id="PTHR10484">
    <property type="entry name" value="HISTONE H4"/>
    <property type="match status" value="1"/>
</dbReference>
<comment type="similarity">
    <text evidence="3">Belongs to the histone H4 family.</text>
</comment>
<accession>A0A6A3STW8</accession>
<dbReference type="CDD" id="cd22912">
    <property type="entry name" value="HFD_H4"/>
    <property type="match status" value="1"/>
</dbReference>
<dbReference type="InterPro" id="IPR009072">
    <property type="entry name" value="Histone-fold"/>
</dbReference>
<evidence type="ECO:0000256" key="5">
    <source>
        <dbReference type="ARBA" id="ARBA00022454"/>
    </source>
</evidence>
<dbReference type="Gene3D" id="1.10.20.10">
    <property type="entry name" value="Histone, subunit A"/>
    <property type="match status" value="1"/>
</dbReference>
<dbReference type="EMBL" id="QXGA01001304">
    <property type="protein sequence ID" value="KAE9122888.1"/>
    <property type="molecule type" value="Genomic_DNA"/>
</dbReference>
<dbReference type="GO" id="GO:0030527">
    <property type="term" value="F:structural constituent of chromatin"/>
    <property type="evidence" value="ECO:0007669"/>
    <property type="project" value="InterPro"/>
</dbReference>
<evidence type="ECO:0000256" key="8">
    <source>
        <dbReference type="ARBA" id="ARBA00023269"/>
    </source>
</evidence>
<dbReference type="GO" id="GO:0000786">
    <property type="term" value="C:nucleosome"/>
    <property type="evidence" value="ECO:0007669"/>
    <property type="project" value="UniProtKB-KW"/>
</dbReference>
<evidence type="ECO:0000256" key="3">
    <source>
        <dbReference type="ARBA" id="ARBA00006564"/>
    </source>
</evidence>
<comment type="subcellular location">
    <subcellularLocation>
        <location evidence="2">Chromosome</location>
    </subcellularLocation>
    <subcellularLocation>
        <location evidence="1">Nucleus</location>
    </subcellularLocation>
</comment>
<dbReference type="SMART" id="SM00417">
    <property type="entry name" value="H4"/>
    <property type="match status" value="1"/>
</dbReference>
<dbReference type="AlphaFoldDB" id="A0A6A3STW8"/>
<keyword evidence="5" id="KW-0158">Chromosome</keyword>
<protein>
    <recommendedName>
        <fullName evidence="12">Histone H4</fullName>
    </recommendedName>
</protein>
<evidence type="ECO:0000256" key="7">
    <source>
        <dbReference type="ARBA" id="ARBA00023242"/>
    </source>
</evidence>
<evidence type="ECO:0000313" key="10">
    <source>
        <dbReference type="EMBL" id="KAE9122888.1"/>
    </source>
</evidence>
<evidence type="ECO:0000313" key="11">
    <source>
        <dbReference type="Proteomes" id="UP000440732"/>
    </source>
</evidence>
<sequence length="291" mass="32641">MAGKSREPREAAKLPKKSVKAAPKTVVRAAAAPDLHPNDENVIRAAAAPDPHPNDENMIRATATPDPHPNDENGTSGPATLTPYERMKKLLAAKDDRTDTVVMNTVKDATRWVQAMTKQQRQRAIERRITETPPTQVQRASSELPVVRDGFVEPRSTGSSLPARSTESCLPAALHSTDEVKQLLSWLQEHFVLHPPSEGRDAPSLKELLLQRKSDRRAARRHHKELLQTRRAGVMRISRLVYFETRAVLRVFLTNLVRDAVTYTEHGNRKTVTRMDVLFALNHQGRTLYGL</sequence>
<evidence type="ECO:0000256" key="1">
    <source>
        <dbReference type="ARBA" id="ARBA00004123"/>
    </source>
</evidence>
<keyword evidence="6" id="KW-0238">DNA-binding</keyword>
<evidence type="ECO:0000256" key="6">
    <source>
        <dbReference type="ARBA" id="ARBA00023125"/>
    </source>
</evidence>
<feature type="compositionally biased region" description="Low complexity" evidence="9">
    <location>
        <begin position="20"/>
        <end position="33"/>
    </location>
</feature>